<evidence type="ECO:0000313" key="1">
    <source>
        <dbReference type="EMBL" id="KIK72866.1"/>
    </source>
</evidence>
<dbReference type="Proteomes" id="UP000054538">
    <property type="component" value="Unassembled WGS sequence"/>
</dbReference>
<proteinExistence type="predicted"/>
<name>A0A0D0CPX3_9AGAM</name>
<sequence length="52" mass="5848">MVRQVGQWRMTQLKSYDLGRVWLKLWNRSGPTAGLAAATHVHAHTGCTAKRT</sequence>
<accession>A0A0D0CPX3</accession>
<dbReference type="InParanoid" id="A0A0D0CPX3"/>
<organism evidence="1 2">
    <name type="scientific">Paxillus rubicundulus Ve08.2h10</name>
    <dbReference type="NCBI Taxonomy" id="930991"/>
    <lineage>
        <taxon>Eukaryota</taxon>
        <taxon>Fungi</taxon>
        <taxon>Dikarya</taxon>
        <taxon>Basidiomycota</taxon>
        <taxon>Agaricomycotina</taxon>
        <taxon>Agaricomycetes</taxon>
        <taxon>Agaricomycetidae</taxon>
        <taxon>Boletales</taxon>
        <taxon>Paxilineae</taxon>
        <taxon>Paxillaceae</taxon>
        <taxon>Paxillus</taxon>
    </lineage>
</organism>
<reference evidence="2" key="2">
    <citation type="submission" date="2015-01" db="EMBL/GenBank/DDBJ databases">
        <title>Evolutionary Origins and Diversification of the Mycorrhizal Mutualists.</title>
        <authorList>
            <consortium name="DOE Joint Genome Institute"/>
            <consortium name="Mycorrhizal Genomics Consortium"/>
            <person name="Kohler A."/>
            <person name="Kuo A."/>
            <person name="Nagy L.G."/>
            <person name="Floudas D."/>
            <person name="Copeland A."/>
            <person name="Barry K.W."/>
            <person name="Cichocki N."/>
            <person name="Veneault-Fourrey C."/>
            <person name="LaButti K."/>
            <person name="Lindquist E.A."/>
            <person name="Lipzen A."/>
            <person name="Lundell T."/>
            <person name="Morin E."/>
            <person name="Murat C."/>
            <person name="Riley R."/>
            <person name="Ohm R."/>
            <person name="Sun H."/>
            <person name="Tunlid A."/>
            <person name="Henrissat B."/>
            <person name="Grigoriev I.V."/>
            <person name="Hibbett D.S."/>
            <person name="Martin F."/>
        </authorList>
    </citation>
    <scope>NUCLEOTIDE SEQUENCE [LARGE SCALE GENOMIC DNA]</scope>
    <source>
        <strain evidence="2">Ve08.2h10</strain>
    </source>
</reference>
<dbReference type="HOGENOM" id="CLU_3087916_0_0_1"/>
<gene>
    <name evidence="1" type="ORF">PAXRUDRAFT_836363</name>
</gene>
<protein>
    <submittedName>
        <fullName evidence="1">Uncharacterized protein</fullName>
    </submittedName>
</protein>
<evidence type="ECO:0000313" key="2">
    <source>
        <dbReference type="Proteomes" id="UP000054538"/>
    </source>
</evidence>
<reference evidence="1 2" key="1">
    <citation type="submission" date="2014-04" db="EMBL/GenBank/DDBJ databases">
        <authorList>
            <consortium name="DOE Joint Genome Institute"/>
            <person name="Kuo A."/>
            <person name="Kohler A."/>
            <person name="Jargeat P."/>
            <person name="Nagy L.G."/>
            <person name="Floudas D."/>
            <person name="Copeland A."/>
            <person name="Barry K.W."/>
            <person name="Cichocki N."/>
            <person name="Veneault-Fourrey C."/>
            <person name="LaButti K."/>
            <person name="Lindquist E.A."/>
            <person name="Lipzen A."/>
            <person name="Lundell T."/>
            <person name="Morin E."/>
            <person name="Murat C."/>
            <person name="Sun H."/>
            <person name="Tunlid A."/>
            <person name="Henrissat B."/>
            <person name="Grigoriev I.V."/>
            <person name="Hibbett D.S."/>
            <person name="Martin F."/>
            <person name="Nordberg H.P."/>
            <person name="Cantor M.N."/>
            <person name="Hua S.X."/>
        </authorList>
    </citation>
    <scope>NUCLEOTIDE SEQUENCE [LARGE SCALE GENOMIC DNA]</scope>
    <source>
        <strain evidence="1 2">Ve08.2h10</strain>
    </source>
</reference>
<dbReference type="AlphaFoldDB" id="A0A0D0CPX3"/>
<keyword evidence="2" id="KW-1185">Reference proteome</keyword>
<dbReference type="EMBL" id="KN830355">
    <property type="protein sequence ID" value="KIK72866.1"/>
    <property type="molecule type" value="Genomic_DNA"/>
</dbReference>